<dbReference type="Proteomes" id="UP000703269">
    <property type="component" value="Unassembled WGS sequence"/>
</dbReference>
<evidence type="ECO:0000313" key="3">
    <source>
        <dbReference type="Proteomes" id="UP000703269"/>
    </source>
</evidence>
<feature type="region of interest" description="Disordered" evidence="1">
    <location>
        <begin position="65"/>
        <end position="136"/>
    </location>
</feature>
<comment type="caution">
    <text evidence="2">The sequence shown here is derived from an EMBL/GenBank/DDBJ whole genome shotgun (WGS) entry which is preliminary data.</text>
</comment>
<dbReference type="EMBL" id="BPQB01000068">
    <property type="protein sequence ID" value="GJE97141.1"/>
    <property type="molecule type" value="Genomic_DNA"/>
</dbReference>
<gene>
    <name evidence="2" type="ORF">PsYK624_133530</name>
</gene>
<proteinExistence type="predicted"/>
<keyword evidence="3" id="KW-1185">Reference proteome</keyword>
<reference evidence="2 3" key="1">
    <citation type="submission" date="2021-08" db="EMBL/GenBank/DDBJ databases">
        <title>Draft Genome Sequence of Phanerochaete sordida strain YK-624.</title>
        <authorList>
            <person name="Mori T."/>
            <person name="Dohra H."/>
            <person name="Suzuki T."/>
            <person name="Kawagishi H."/>
            <person name="Hirai H."/>
        </authorList>
    </citation>
    <scope>NUCLEOTIDE SEQUENCE [LARGE SCALE GENOMIC DNA]</scope>
    <source>
        <strain evidence="2 3">YK-624</strain>
    </source>
</reference>
<dbReference type="AlphaFoldDB" id="A0A9P3GLV1"/>
<sequence length="243" mass="25411">MPTAGFLLPPISVSARNTRNGLGVSAGRSVSMSPAAIWGMLGGLRRIHTHRVSRQRGAIRVAILSGPSESGSGRTKTAQDAACPPRDGASAGTAHEQPRAAHTPSAVHAMGDLTRAPPSTDSAAASGAAPPNTRPHARIRRMRGAAPQCGARTIVPCPAAPSLPRGSSLARIRHPLLQLHGSPGPGERTLRLALAIRLSLFLSMPPSCSLLLAAATPLARQVTRERRPWRRAPARGIAVERDF</sequence>
<evidence type="ECO:0000256" key="1">
    <source>
        <dbReference type="SAM" id="MobiDB-lite"/>
    </source>
</evidence>
<organism evidence="2 3">
    <name type="scientific">Phanerochaete sordida</name>
    <dbReference type="NCBI Taxonomy" id="48140"/>
    <lineage>
        <taxon>Eukaryota</taxon>
        <taxon>Fungi</taxon>
        <taxon>Dikarya</taxon>
        <taxon>Basidiomycota</taxon>
        <taxon>Agaricomycotina</taxon>
        <taxon>Agaricomycetes</taxon>
        <taxon>Polyporales</taxon>
        <taxon>Phanerochaetaceae</taxon>
        <taxon>Phanerochaete</taxon>
    </lineage>
</organism>
<name>A0A9P3GLV1_9APHY</name>
<protein>
    <submittedName>
        <fullName evidence="2">Uncharacterized protein</fullName>
    </submittedName>
</protein>
<accession>A0A9P3GLV1</accession>
<feature type="compositionally biased region" description="Polar residues" evidence="1">
    <location>
        <begin position="67"/>
        <end position="78"/>
    </location>
</feature>
<evidence type="ECO:0000313" key="2">
    <source>
        <dbReference type="EMBL" id="GJE97141.1"/>
    </source>
</evidence>